<dbReference type="Proteomes" id="UP000265848">
    <property type="component" value="Unassembled WGS sequence"/>
</dbReference>
<dbReference type="Pfam" id="PF13704">
    <property type="entry name" value="Glyco_tranf_2_4"/>
    <property type="match status" value="1"/>
</dbReference>
<dbReference type="GO" id="GO:0016740">
    <property type="term" value="F:transferase activity"/>
    <property type="evidence" value="ECO:0007669"/>
    <property type="project" value="UniProtKB-KW"/>
</dbReference>
<reference evidence="1 2" key="1">
    <citation type="submission" date="2018-08" db="EMBL/GenBank/DDBJ databases">
        <title>Pseudooceanicola sediminis CY03 in the family Rhodobacteracea.</title>
        <authorList>
            <person name="Zhang Y.-J."/>
        </authorList>
    </citation>
    <scope>NUCLEOTIDE SEQUENCE [LARGE SCALE GENOMIC DNA]</scope>
    <source>
        <strain evidence="1 2">CY03</strain>
    </source>
</reference>
<dbReference type="RefSeq" id="WP_119398511.1">
    <property type="nucleotide sequence ID" value="NZ_QWJJ01000006.1"/>
</dbReference>
<dbReference type="OrthoDB" id="7834507at2"/>
<organism evidence="1 2">
    <name type="scientific">Pseudooceanicola sediminis</name>
    <dbReference type="NCBI Taxonomy" id="2211117"/>
    <lineage>
        <taxon>Bacteria</taxon>
        <taxon>Pseudomonadati</taxon>
        <taxon>Pseudomonadota</taxon>
        <taxon>Alphaproteobacteria</taxon>
        <taxon>Rhodobacterales</taxon>
        <taxon>Paracoccaceae</taxon>
        <taxon>Pseudooceanicola</taxon>
    </lineage>
</organism>
<gene>
    <name evidence="1" type="ORF">DL237_07850</name>
</gene>
<dbReference type="AlphaFoldDB" id="A0A399J1H8"/>
<dbReference type="EMBL" id="QWJJ01000006">
    <property type="protein sequence ID" value="RII39071.1"/>
    <property type="molecule type" value="Genomic_DNA"/>
</dbReference>
<protein>
    <submittedName>
        <fullName evidence="1">Glycosyltransferase family 2 protein</fullName>
    </submittedName>
</protein>
<evidence type="ECO:0000313" key="2">
    <source>
        <dbReference type="Proteomes" id="UP000265848"/>
    </source>
</evidence>
<accession>A0A399J1H8</accession>
<keyword evidence="1" id="KW-0808">Transferase</keyword>
<sequence>MDRSSTYGGFDRVLAQMEGRRDPLTFAPGEALPDLHIDLAPLRQRRVGEGPDTHQKSASTYSYKYLELKEEFLGQPELLWLHGLLVAALRRRAQPAQAAPLFLRIWREEAPFLLTHLGPRWLVSAATTFADHGTTEAQRRVGHSLAVLFATMKLYETERLHVPASPKQPFDGPRKSGPLALDMDAYAIVNGGLDVNMLGRLWQDAGGDDTIRPLARHLLGLLDTDDRTVFRRLRLMREARENRQEKVGELFSFAPLHDKSNVAPAPAQLASLTAGPLRWGVVSTVQAPLPQIARFAAYHLSEGAARIQLYLDTPDAETAAFFSGDSRVRVIQCTQAYWDRHRAGRPETHQGRQMRNATHAYRRSDLDWLAHLDVDEVLMPPIPMSDLLVQVPADTAVVHVRPAEMLAGGTQDSAAFKLTPRFAGTDKAALQQIYPTFGAHLRGGYISHLEGKAVVRVGIPECRLGIHALLYRGEPAANRAELRNGWVGHAHVRDWQDFRDRLDFRMKKGSYQRRGTTFGLYDVLEFLKENEGEDGLRQFYDEVCADTPALRQALDDHQMLLTRHLDLDERCRQVFGRVPPVTGT</sequence>
<comment type="caution">
    <text evidence="1">The sequence shown here is derived from an EMBL/GenBank/DDBJ whole genome shotgun (WGS) entry which is preliminary data.</text>
</comment>
<name>A0A399J1H8_9RHOB</name>
<proteinExistence type="predicted"/>
<keyword evidence="2" id="KW-1185">Reference proteome</keyword>
<evidence type="ECO:0000313" key="1">
    <source>
        <dbReference type="EMBL" id="RII39071.1"/>
    </source>
</evidence>